<feature type="DNA-binding region" description="H-T-H motif" evidence="5">
    <location>
        <begin position="31"/>
        <end position="50"/>
    </location>
</feature>
<dbReference type="PROSITE" id="PS01081">
    <property type="entry name" value="HTH_TETR_1"/>
    <property type="match status" value="1"/>
</dbReference>
<evidence type="ECO:0000256" key="3">
    <source>
        <dbReference type="ARBA" id="ARBA00023125"/>
    </source>
</evidence>
<proteinExistence type="predicted"/>
<keyword evidence="4" id="KW-0804">Transcription</keyword>
<dbReference type="InterPro" id="IPR036271">
    <property type="entry name" value="Tet_transcr_reg_TetR-rel_C_sf"/>
</dbReference>
<keyword evidence="2" id="KW-0805">Transcription regulation</keyword>
<evidence type="ECO:0000313" key="8">
    <source>
        <dbReference type="Proteomes" id="UP001500689"/>
    </source>
</evidence>
<dbReference type="Pfam" id="PF13977">
    <property type="entry name" value="TetR_C_6"/>
    <property type="match status" value="1"/>
</dbReference>
<evidence type="ECO:0000256" key="4">
    <source>
        <dbReference type="ARBA" id="ARBA00023163"/>
    </source>
</evidence>
<dbReference type="PROSITE" id="PS50977">
    <property type="entry name" value="HTH_TETR_2"/>
    <property type="match status" value="1"/>
</dbReference>
<keyword evidence="1" id="KW-0678">Repressor</keyword>
<keyword evidence="3 5" id="KW-0238">DNA-binding</keyword>
<dbReference type="SUPFAM" id="SSF48498">
    <property type="entry name" value="Tetracyclin repressor-like, C-terminal domain"/>
    <property type="match status" value="1"/>
</dbReference>
<dbReference type="PANTHER" id="PTHR30055">
    <property type="entry name" value="HTH-TYPE TRANSCRIPTIONAL REGULATOR RUTR"/>
    <property type="match status" value="1"/>
</dbReference>
<dbReference type="InterPro" id="IPR001647">
    <property type="entry name" value="HTH_TetR"/>
</dbReference>
<name>A0ABP6UWH8_9PSEU</name>
<dbReference type="InterPro" id="IPR023772">
    <property type="entry name" value="DNA-bd_HTH_TetR-type_CS"/>
</dbReference>
<gene>
    <name evidence="7" type="ORF">GCM10022222_02960</name>
</gene>
<evidence type="ECO:0000256" key="2">
    <source>
        <dbReference type="ARBA" id="ARBA00023015"/>
    </source>
</evidence>
<evidence type="ECO:0000313" key="7">
    <source>
        <dbReference type="EMBL" id="GAA3524042.1"/>
    </source>
</evidence>
<dbReference type="Gene3D" id="1.10.357.10">
    <property type="entry name" value="Tetracycline Repressor, domain 2"/>
    <property type="match status" value="1"/>
</dbReference>
<dbReference type="PANTHER" id="PTHR30055:SF234">
    <property type="entry name" value="HTH-TYPE TRANSCRIPTIONAL REGULATOR BETI"/>
    <property type="match status" value="1"/>
</dbReference>
<keyword evidence="8" id="KW-1185">Reference proteome</keyword>
<accession>A0ABP6UWH8</accession>
<reference evidence="8" key="1">
    <citation type="journal article" date="2019" name="Int. J. Syst. Evol. Microbiol.">
        <title>The Global Catalogue of Microorganisms (GCM) 10K type strain sequencing project: providing services to taxonomists for standard genome sequencing and annotation.</title>
        <authorList>
            <consortium name="The Broad Institute Genomics Platform"/>
            <consortium name="The Broad Institute Genome Sequencing Center for Infectious Disease"/>
            <person name="Wu L."/>
            <person name="Ma J."/>
        </authorList>
    </citation>
    <scope>NUCLEOTIDE SEQUENCE [LARGE SCALE GENOMIC DNA]</scope>
    <source>
        <strain evidence="8">JCM 16898</strain>
    </source>
</reference>
<feature type="domain" description="HTH tetR-type" evidence="6">
    <location>
        <begin position="8"/>
        <end position="68"/>
    </location>
</feature>
<evidence type="ECO:0000259" key="6">
    <source>
        <dbReference type="PROSITE" id="PS50977"/>
    </source>
</evidence>
<evidence type="ECO:0000256" key="5">
    <source>
        <dbReference type="PROSITE-ProRule" id="PRU00335"/>
    </source>
</evidence>
<sequence>MPRVVDGQQRRAHIADAVLRLAARDGLHAVSLRAVAAEAELNIGSVRHYFDSQHDLMRFAMRATIDRVTARLVERRETTDPIGRLRPDELADRLTGFLAELLPLDERRRTETTVLVEFLLAARADPGLADLAGEAIRGTVTLARRVLDALARTGAFAGDPDVEAPRLAALLDGLAFRAVLRPEITTGEECLAVLRAHLRQLTRTG</sequence>
<evidence type="ECO:0000256" key="1">
    <source>
        <dbReference type="ARBA" id="ARBA00022491"/>
    </source>
</evidence>
<dbReference type="SUPFAM" id="SSF46689">
    <property type="entry name" value="Homeodomain-like"/>
    <property type="match status" value="1"/>
</dbReference>
<dbReference type="EMBL" id="BAAAZN010000001">
    <property type="protein sequence ID" value="GAA3524042.1"/>
    <property type="molecule type" value="Genomic_DNA"/>
</dbReference>
<dbReference type="InterPro" id="IPR050109">
    <property type="entry name" value="HTH-type_TetR-like_transc_reg"/>
</dbReference>
<dbReference type="InterPro" id="IPR009057">
    <property type="entry name" value="Homeodomain-like_sf"/>
</dbReference>
<dbReference type="InterPro" id="IPR039538">
    <property type="entry name" value="BetI_C"/>
</dbReference>
<comment type="caution">
    <text evidence="7">The sequence shown here is derived from an EMBL/GenBank/DDBJ whole genome shotgun (WGS) entry which is preliminary data.</text>
</comment>
<organism evidence="7 8">
    <name type="scientific">Amycolatopsis ultiminotia</name>
    <dbReference type="NCBI Taxonomy" id="543629"/>
    <lineage>
        <taxon>Bacteria</taxon>
        <taxon>Bacillati</taxon>
        <taxon>Actinomycetota</taxon>
        <taxon>Actinomycetes</taxon>
        <taxon>Pseudonocardiales</taxon>
        <taxon>Pseudonocardiaceae</taxon>
        <taxon>Amycolatopsis</taxon>
    </lineage>
</organism>
<dbReference type="Proteomes" id="UP001500689">
    <property type="component" value="Unassembled WGS sequence"/>
</dbReference>
<protein>
    <submittedName>
        <fullName evidence="7">TetR family transcriptional regulator C-terminal domain-containing protein</fullName>
    </submittedName>
</protein>
<dbReference type="Pfam" id="PF00440">
    <property type="entry name" value="TetR_N"/>
    <property type="match status" value="1"/>
</dbReference>